<dbReference type="Proteomes" id="UP000028837">
    <property type="component" value="Unassembled WGS sequence"/>
</dbReference>
<dbReference type="SUPFAM" id="SSF52540">
    <property type="entry name" value="P-loop containing nucleoside triphosphate hydrolases"/>
    <property type="match status" value="1"/>
</dbReference>
<feature type="domain" description="RecF/RecN/SMC N-terminal" evidence="1">
    <location>
        <begin position="2"/>
        <end position="53"/>
    </location>
</feature>
<dbReference type="InterPro" id="IPR027417">
    <property type="entry name" value="P-loop_NTPase"/>
</dbReference>
<gene>
    <name evidence="2" type="ORF">TGDOM2_361340</name>
</gene>
<organism evidence="2 3">
    <name type="scientific">Toxoplasma gondii GAB2-2007-GAL-DOM2</name>
    <dbReference type="NCBI Taxonomy" id="1130820"/>
    <lineage>
        <taxon>Eukaryota</taxon>
        <taxon>Sar</taxon>
        <taxon>Alveolata</taxon>
        <taxon>Apicomplexa</taxon>
        <taxon>Conoidasida</taxon>
        <taxon>Coccidia</taxon>
        <taxon>Eucoccidiorida</taxon>
        <taxon>Eimeriorina</taxon>
        <taxon>Sarcocystidae</taxon>
        <taxon>Toxoplasma</taxon>
    </lineage>
</organism>
<dbReference type="AlphaFoldDB" id="A0A086JMY3"/>
<dbReference type="Gene3D" id="3.40.50.300">
    <property type="entry name" value="P-loop containing nucleotide triphosphate hydrolases"/>
    <property type="match status" value="1"/>
</dbReference>
<protein>
    <submittedName>
        <fullName evidence="2">RecF/RecN/SMC amine-terminal domain protein</fullName>
    </submittedName>
</protein>
<feature type="non-terminal residue" evidence="2">
    <location>
        <position position="88"/>
    </location>
</feature>
<dbReference type="Pfam" id="PF02463">
    <property type="entry name" value="SMC_N"/>
    <property type="match status" value="1"/>
</dbReference>
<dbReference type="PANTHER" id="PTHR43977">
    <property type="entry name" value="STRUCTURAL MAINTENANCE OF CHROMOSOMES PROTEIN 3"/>
    <property type="match status" value="1"/>
</dbReference>
<dbReference type="InterPro" id="IPR003395">
    <property type="entry name" value="RecF/RecN/SMC_N"/>
</dbReference>
<dbReference type="VEuPathDB" id="ToxoDB:TGDOM2_361340"/>
<proteinExistence type="predicted"/>
<evidence type="ECO:0000259" key="1">
    <source>
        <dbReference type="Pfam" id="PF02463"/>
    </source>
</evidence>
<name>A0A086JMY3_TOXGO</name>
<accession>A0A086JMY3</accession>
<evidence type="ECO:0000313" key="3">
    <source>
        <dbReference type="Proteomes" id="UP000028837"/>
    </source>
</evidence>
<sequence>MHIKEVTIRGFRTYRHSTTIHFSPGYNCIVGANGSGKSNVLLAIAFALGEGGQSSTERRMLLHVSLKEVSVFFSGRPAGRAQLFEKFR</sequence>
<reference evidence="2 3" key="1">
    <citation type="submission" date="2014-02" db="EMBL/GenBank/DDBJ databases">
        <authorList>
            <person name="Sibley D."/>
            <person name="Venepally P."/>
            <person name="Karamycheva S."/>
            <person name="Hadjithomas M."/>
            <person name="Khan A."/>
            <person name="Brunk B."/>
            <person name="Roos D."/>
            <person name="Caler E."/>
            <person name="Lorenzi H."/>
        </authorList>
    </citation>
    <scope>NUCLEOTIDE SEQUENCE [LARGE SCALE GENOMIC DNA]</scope>
    <source>
        <strain evidence="2 3">GAB2-2007-GAL-DOM2</strain>
    </source>
</reference>
<evidence type="ECO:0000313" key="2">
    <source>
        <dbReference type="EMBL" id="KFG33501.1"/>
    </source>
</evidence>
<dbReference type="EMBL" id="AHZU02001330">
    <property type="protein sequence ID" value="KFG33501.1"/>
    <property type="molecule type" value="Genomic_DNA"/>
</dbReference>
<comment type="caution">
    <text evidence="2">The sequence shown here is derived from an EMBL/GenBank/DDBJ whole genome shotgun (WGS) entry which is preliminary data.</text>
</comment>